<dbReference type="EMBL" id="JAFLCK010000033">
    <property type="protein sequence ID" value="MBN8662236.1"/>
    <property type="molecule type" value="Genomic_DNA"/>
</dbReference>
<dbReference type="SUPFAM" id="SSF48452">
    <property type="entry name" value="TPR-like"/>
    <property type="match status" value="1"/>
</dbReference>
<gene>
    <name evidence="3" type="ORF">J0M35_17840</name>
</gene>
<accession>A0A8J7PA64</accession>
<dbReference type="InterPro" id="IPR011990">
    <property type="entry name" value="TPR-like_helical_dom_sf"/>
</dbReference>
<organism evidence="3 4">
    <name type="scientific">Candidatus Obscuribacter phosphatis</name>
    <dbReference type="NCBI Taxonomy" id="1906157"/>
    <lineage>
        <taxon>Bacteria</taxon>
        <taxon>Bacillati</taxon>
        <taxon>Candidatus Melainabacteria</taxon>
        <taxon>Candidatus Obscuribacterales</taxon>
        <taxon>Candidatus Obscuribacteraceae</taxon>
        <taxon>Candidatus Obscuribacter</taxon>
    </lineage>
</organism>
<dbReference type="PROSITE" id="PS51352">
    <property type="entry name" value="THIOREDOXIN_2"/>
    <property type="match status" value="1"/>
</dbReference>
<dbReference type="InterPro" id="IPR036249">
    <property type="entry name" value="Thioredoxin-like_sf"/>
</dbReference>
<evidence type="ECO:0000256" key="1">
    <source>
        <dbReference type="SAM" id="SignalP"/>
    </source>
</evidence>
<feature type="signal peptide" evidence="1">
    <location>
        <begin position="1"/>
        <end position="25"/>
    </location>
</feature>
<protein>
    <recommendedName>
        <fullName evidence="2">Thioredoxin domain-containing protein</fullName>
    </recommendedName>
</protein>
<proteinExistence type="predicted"/>
<dbReference type="GO" id="GO:0006950">
    <property type="term" value="P:response to stress"/>
    <property type="evidence" value="ECO:0007669"/>
    <property type="project" value="UniProtKB-ARBA"/>
</dbReference>
<dbReference type="SUPFAM" id="SSF52833">
    <property type="entry name" value="Thioredoxin-like"/>
    <property type="match status" value="1"/>
</dbReference>
<dbReference type="Proteomes" id="UP000664277">
    <property type="component" value="Unassembled WGS sequence"/>
</dbReference>
<reference evidence="3" key="1">
    <citation type="submission" date="2021-02" db="EMBL/GenBank/DDBJ databases">
        <title>Genome-Resolved Metagenomics of a Microbial Community Performing Photosynthetic Biological Nutrient Removal.</title>
        <authorList>
            <person name="Mcdaniel E.A."/>
        </authorList>
    </citation>
    <scope>NUCLEOTIDE SEQUENCE</scope>
    <source>
        <strain evidence="3">UWPOB_OBS1</strain>
    </source>
</reference>
<dbReference type="Gene3D" id="3.40.30.10">
    <property type="entry name" value="Glutaredoxin"/>
    <property type="match status" value="1"/>
</dbReference>
<evidence type="ECO:0000259" key="2">
    <source>
        <dbReference type="PROSITE" id="PS51352"/>
    </source>
</evidence>
<sequence>MRRIKWLFSAALVLTGIVVGQNVLAADMQSGIKKYNAKDYQGALNDFKDVLKAKPNDGLCHYYMAMCNQCLARIGEAKLHYQKVIDVGPASLKANAQAGLSQLDKVTVRYGGGSSASAGSGTASAPLVVASAAGAKDGKDGKADAKAEAKPEGKKPNVKRIIMFYSDSSPGSMSMESTWDDAKQKYKDIEFTRLNVADPSNAEMISQYGVSSYPTTVVIDQGGKVLHNQAGAILGDAFSTMVDGYLKKK</sequence>
<comment type="caution">
    <text evidence="3">The sequence shown here is derived from an EMBL/GenBank/DDBJ whole genome shotgun (WGS) entry which is preliminary data.</text>
</comment>
<feature type="domain" description="Thioredoxin" evidence="2">
    <location>
        <begin position="124"/>
        <end position="247"/>
    </location>
</feature>
<dbReference type="AlphaFoldDB" id="A0A8J7PA64"/>
<name>A0A8J7PA64_9BACT</name>
<keyword evidence="1" id="KW-0732">Signal</keyword>
<feature type="chain" id="PRO_5035212627" description="Thioredoxin domain-containing protein" evidence="1">
    <location>
        <begin position="26"/>
        <end position="249"/>
    </location>
</feature>
<dbReference type="Pfam" id="PF00085">
    <property type="entry name" value="Thioredoxin"/>
    <property type="match status" value="1"/>
</dbReference>
<evidence type="ECO:0000313" key="3">
    <source>
        <dbReference type="EMBL" id="MBN8662236.1"/>
    </source>
</evidence>
<dbReference type="CDD" id="cd01659">
    <property type="entry name" value="TRX_superfamily"/>
    <property type="match status" value="1"/>
</dbReference>
<dbReference type="InterPro" id="IPR013766">
    <property type="entry name" value="Thioredoxin_domain"/>
</dbReference>
<dbReference type="Gene3D" id="1.25.40.10">
    <property type="entry name" value="Tetratricopeptide repeat domain"/>
    <property type="match status" value="1"/>
</dbReference>
<evidence type="ECO:0000313" key="4">
    <source>
        <dbReference type="Proteomes" id="UP000664277"/>
    </source>
</evidence>